<protein>
    <submittedName>
        <fullName evidence="1">HET-domain-containing protein</fullName>
    </submittedName>
</protein>
<proteinExistence type="predicted"/>
<sequence>MEWSYDGVRLVSGSREDIDDENICPLCDCLEDILVESTVTGCCATNNSYGLKQGDFHRPGTQKVLFHEACPRCPDTLEDDLCPRCKHMRLRHLIQCLLLNESESDIAQDALHGWIPNRLDDIYLSLGSIQDLEEHSHYCNTCRITIGGVRCSFGMSLQLKSSQERLKSDTSSSHEMFKNWFIDRKYFLGTIEPISGQDLVSKPLPQQTVDWQKVSEWIRYCHDSAEHKNPCQRKPAASHITGLRVIDTRQRCITIAPVTCRYAALSYVWGATSTRLQATTKNIEQLAMEGFLESKILPQTIDDAIVACRRLAIEYLWVDCLCILQDDDPDRKAYWLNSMGDIYAQSYITIVALAGDDAKHGIPGVNMGWTFQEGRLATRQVLFSDTSVFYKCSHHRAMHDELYGYSEEGSKERTASSSYETAVEEFTKRELTWEGDILRAFAGVLQTEWGPDNSYGIPLNMFCNAILWTSRGGTYPTRLATSGDVFPTWSWSSIKNQIEFKSARYDRALWEKFRGSLAIWAIPSRLTRRPALRVVANTLGESEGFDELDELKSLNWRDEENIPEDMKEFILARLAVVMAWKRGCFSGALPKILNTTTTWKEYENIVGQWRSLAQLCDEAHGMPRGSMSKQDMDARFPLSMRQDCPFGSIFVYTQSLDLNPLKMSAKHRINHAHQRETAVQFNLLALSVTPHNRMDVACVAPEKGDFWYDSAGEGLCDTTPESFGVELMIVETENGISRRVGLAWAILKHWINQNPQFRTFHLV</sequence>
<accession>A0ACD1ILD9</accession>
<dbReference type="Proteomes" id="UP000249748">
    <property type="component" value="Unassembled WGS sequence"/>
</dbReference>
<organism evidence="1 2">
    <name type="scientific">Aspergillus costaricaensis CBS 115574</name>
    <dbReference type="NCBI Taxonomy" id="1448317"/>
    <lineage>
        <taxon>Eukaryota</taxon>
        <taxon>Fungi</taxon>
        <taxon>Dikarya</taxon>
        <taxon>Ascomycota</taxon>
        <taxon>Pezizomycotina</taxon>
        <taxon>Eurotiomycetes</taxon>
        <taxon>Eurotiomycetidae</taxon>
        <taxon>Eurotiales</taxon>
        <taxon>Aspergillaceae</taxon>
        <taxon>Aspergillus</taxon>
        <taxon>Aspergillus subgen. Circumdati</taxon>
    </lineage>
</organism>
<evidence type="ECO:0000313" key="1">
    <source>
        <dbReference type="EMBL" id="RAK90920.1"/>
    </source>
</evidence>
<name>A0ACD1ILD9_9EURO</name>
<reference evidence="1" key="1">
    <citation type="submission" date="2018-02" db="EMBL/GenBank/DDBJ databases">
        <title>The genomes of Aspergillus section Nigri reveals drivers in fungal speciation.</title>
        <authorList>
            <consortium name="DOE Joint Genome Institute"/>
            <person name="Vesth T.C."/>
            <person name="Nybo J."/>
            <person name="Theobald S."/>
            <person name="Brandl J."/>
            <person name="Frisvad J.C."/>
            <person name="Nielsen K.F."/>
            <person name="Lyhne E.K."/>
            <person name="Kogle M.E."/>
            <person name="Kuo A."/>
            <person name="Riley R."/>
            <person name="Clum A."/>
            <person name="Nolan M."/>
            <person name="Lipzen A."/>
            <person name="Salamov A."/>
            <person name="Henrissat B."/>
            <person name="Wiebenga A."/>
            <person name="De vries R.P."/>
            <person name="Grigoriev I.V."/>
            <person name="Mortensen U.H."/>
            <person name="Andersen M.R."/>
            <person name="Baker S.E."/>
        </authorList>
    </citation>
    <scope>NUCLEOTIDE SEQUENCE</scope>
    <source>
        <strain evidence="1">CBS 115574</strain>
    </source>
</reference>
<gene>
    <name evidence="1" type="ORF">BO79DRAFT_281160</name>
</gene>
<dbReference type="EMBL" id="KZ824543">
    <property type="protein sequence ID" value="RAK90920.1"/>
    <property type="molecule type" value="Genomic_DNA"/>
</dbReference>
<evidence type="ECO:0000313" key="2">
    <source>
        <dbReference type="Proteomes" id="UP000249748"/>
    </source>
</evidence>
<keyword evidence="2" id="KW-1185">Reference proteome</keyword>